<dbReference type="EMBL" id="ML741856">
    <property type="protein sequence ID" value="KAE8321944.1"/>
    <property type="molecule type" value="Genomic_DNA"/>
</dbReference>
<keyword evidence="3" id="KW-1185">Reference proteome</keyword>
<sequence length="79" mass="9153">MPILFPFLSFPFFFGLILFPVTYTYALSFSHFFYFTTRFVLFSLVEMQDMQNAYAAEVIDAFHSESLLKASTTSYMSGL</sequence>
<organism evidence="2 3">
    <name type="scientific">Aspergillus sergii</name>
    <dbReference type="NCBI Taxonomy" id="1034303"/>
    <lineage>
        <taxon>Eukaryota</taxon>
        <taxon>Fungi</taxon>
        <taxon>Dikarya</taxon>
        <taxon>Ascomycota</taxon>
        <taxon>Pezizomycotina</taxon>
        <taxon>Eurotiomycetes</taxon>
        <taxon>Eurotiomycetidae</taxon>
        <taxon>Eurotiales</taxon>
        <taxon>Aspergillaceae</taxon>
        <taxon>Aspergillus</taxon>
        <taxon>Aspergillus subgen. Circumdati</taxon>
    </lineage>
</organism>
<keyword evidence="1" id="KW-0472">Membrane</keyword>
<proteinExistence type="predicted"/>
<name>A0A5N6WM51_9EURO</name>
<accession>A0A5N6WM51</accession>
<evidence type="ECO:0000256" key="1">
    <source>
        <dbReference type="SAM" id="Phobius"/>
    </source>
</evidence>
<reference evidence="3" key="1">
    <citation type="submission" date="2019-04" db="EMBL/GenBank/DDBJ databases">
        <title>Friends and foes A comparative genomics studyof 23 Aspergillus species from section Flavi.</title>
        <authorList>
            <consortium name="DOE Joint Genome Institute"/>
            <person name="Kjaerbolling I."/>
            <person name="Vesth T."/>
            <person name="Frisvad J.C."/>
            <person name="Nybo J.L."/>
            <person name="Theobald S."/>
            <person name="Kildgaard S."/>
            <person name="Isbrandt T."/>
            <person name="Kuo A."/>
            <person name="Sato A."/>
            <person name="Lyhne E.K."/>
            <person name="Kogle M.E."/>
            <person name="Wiebenga A."/>
            <person name="Kun R.S."/>
            <person name="Lubbers R.J."/>
            <person name="Makela M.R."/>
            <person name="Barry K."/>
            <person name="Chovatia M."/>
            <person name="Clum A."/>
            <person name="Daum C."/>
            <person name="Haridas S."/>
            <person name="He G."/>
            <person name="LaButti K."/>
            <person name="Lipzen A."/>
            <person name="Mondo S."/>
            <person name="Riley R."/>
            <person name="Salamov A."/>
            <person name="Simmons B.A."/>
            <person name="Magnuson J.K."/>
            <person name="Henrissat B."/>
            <person name="Mortensen U.H."/>
            <person name="Larsen T.O."/>
            <person name="Devries R.P."/>
            <person name="Grigoriev I.V."/>
            <person name="Machida M."/>
            <person name="Baker S.E."/>
            <person name="Andersen M.R."/>
        </authorList>
    </citation>
    <scope>NUCLEOTIDE SEQUENCE [LARGE SCALE GENOMIC DNA]</scope>
    <source>
        <strain evidence="3">CBS 130017</strain>
    </source>
</reference>
<evidence type="ECO:0000313" key="3">
    <source>
        <dbReference type="Proteomes" id="UP000325945"/>
    </source>
</evidence>
<evidence type="ECO:0000313" key="2">
    <source>
        <dbReference type="EMBL" id="KAE8321944.1"/>
    </source>
</evidence>
<gene>
    <name evidence="2" type="ORF">BDV39DRAFT_162483</name>
</gene>
<keyword evidence="1" id="KW-0812">Transmembrane</keyword>
<keyword evidence="1" id="KW-1133">Transmembrane helix</keyword>
<dbReference type="AlphaFoldDB" id="A0A5N6WM51"/>
<feature type="transmembrane region" description="Helical" evidence="1">
    <location>
        <begin position="12"/>
        <end position="34"/>
    </location>
</feature>
<dbReference type="Proteomes" id="UP000325945">
    <property type="component" value="Unassembled WGS sequence"/>
</dbReference>
<protein>
    <submittedName>
        <fullName evidence="2">Uncharacterized protein</fullName>
    </submittedName>
</protein>